<gene>
    <name evidence="3" type="ORF">PIB30_088246</name>
</gene>
<sequence>MLQPPSVPPAATFAASSRRRSHQDSSHKTAQRIRYRGHGKGETFGPTYTSGDIVGAGINYAAQEFFFTKNGQVVGTQFTRT</sequence>
<evidence type="ECO:0000259" key="2">
    <source>
        <dbReference type="Pfam" id="PF00622"/>
    </source>
</evidence>
<dbReference type="SUPFAM" id="SSF49899">
    <property type="entry name" value="Concanavalin A-like lectins/glucanases"/>
    <property type="match status" value="1"/>
</dbReference>
<feature type="region of interest" description="Disordered" evidence="1">
    <location>
        <begin position="1"/>
        <end position="45"/>
    </location>
</feature>
<protein>
    <recommendedName>
        <fullName evidence="2">SPRY domain-containing protein</fullName>
    </recommendedName>
</protein>
<dbReference type="EMBL" id="JASCZI010243247">
    <property type="protein sequence ID" value="MED6212933.1"/>
    <property type="molecule type" value="Genomic_DNA"/>
</dbReference>
<dbReference type="InterPro" id="IPR003877">
    <property type="entry name" value="SPRY_dom"/>
</dbReference>
<dbReference type="InterPro" id="IPR013320">
    <property type="entry name" value="ConA-like_dom_sf"/>
</dbReference>
<proteinExistence type="predicted"/>
<comment type="caution">
    <text evidence="3">The sequence shown here is derived from an EMBL/GenBank/DDBJ whole genome shotgun (WGS) entry which is preliminary data.</text>
</comment>
<keyword evidence="4" id="KW-1185">Reference proteome</keyword>
<accession>A0ABU6YWG3</accession>
<reference evidence="3 4" key="1">
    <citation type="journal article" date="2023" name="Plants (Basel)">
        <title>Bridging the Gap: Combining Genomics and Transcriptomics Approaches to Understand Stylosanthes scabra, an Orphan Legume from the Brazilian Caatinga.</title>
        <authorList>
            <person name="Ferreira-Neto J.R.C."/>
            <person name="da Silva M.D."/>
            <person name="Binneck E."/>
            <person name="de Melo N.F."/>
            <person name="da Silva R.H."/>
            <person name="de Melo A.L.T.M."/>
            <person name="Pandolfi V."/>
            <person name="Bustamante F.O."/>
            <person name="Brasileiro-Vidal A.C."/>
            <person name="Benko-Iseppon A.M."/>
        </authorList>
    </citation>
    <scope>NUCLEOTIDE SEQUENCE [LARGE SCALE GENOMIC DNA]</scope>
    <source>
        <tissue evidence="3">Leaves</tissue>
    </source>
</reference>
<feature type="compositionally biased region" description="Basic residues" evidence="1">
    <location>
        <begin position="29"/>
        <end position="38"/>
    </location>
</feature>
<dbReference type="InterPro" id="IPR043136">
    <property type="entry name" value="B30.2/SPRY_sf"/>
</dbReference>
<feature type="domain" description="SPRY" evidence="2">
    <location>
        <begin position="35"/>
        <end position="79"/>
    </location>
</feature>
<evidence type="ECO:0000313" key="4">
    <source>
        <dbReference type="Proteomes" id="UP001341840"/>
    </source>
</evidence>
<dbReference type="Proteomes" id="UP001341840">
    <property type="component" value="Unassembled WGS sequence"/>
</dbReference>
<dbReference type="Pfam" id="PF00622">
    <property type="entry name" value="SPRY"/>
    <property type="match status" value="1"/>
</dbReference>
<dbReference type="Gene3D" id="2.60.120.920">
    <property type="match status" value="1"/>
</dbReference>
<evidence type="ECO:0000256" key="1">
    <source>
        <dbReference type="SAM" id="MobiDB-lite"/>
    </source>
</evidence>
<evidence type="ECO:0000313" key="3">
    <source>
        <dbReference type="EMBL" id="MED6212933.1"/>
    </source>
</evidence>
<name>A0ABU6YWG3_9FABA</name>
<organism evidence="3 4">
    <name type="scientific">Stylosanthes scabra</name>
    <dbReference type="NCBI Taxonomy" id="79078"/>
    <lineage>
        <taxon>Eukaryota</taxon>
        <taxon>Viridiplantae</taxon>
        <taxon>Streptophyta</taxon>
        <taxon>Embryophyta</taxon>
        <taxon>Tracheophyta</taxon>
        <taxon>Spermatophyta</taxon>
        <taxon>Magnoliopsida</taxon>
        <taxon>eudicotyledons</taxon>
        <taxon>Gunneridae</taxon>
        <taxon>Pentapetalae</taxon>
        <taxon>rosids</taxon>
        <taxon>fabids</taxon>
        <taxon>Fabales</taxon>
        <taxon>Fabaceae</taxon>
        <taxon>Papilionoideae</taxon>
        <taxon>50 kb inversion clade</taxon>
        <taxon>dalbergioids sensu lato</taxon>
        <taxon>Dalbergieae</taxon>
        <taxon>Pterocarpus clade</taxon>
        <taxon>Stylosanthes</taxon>
    </lineage>
</organism>